<proteinExistence type="predicted"/>
<feature type="region of interest" description="Disordered" evidence="1">
    <location>
        <begin position="656"/>
        <end position="692"/>
    </location>
</feature>
<dbReference type="OrthoDB" id="4158994at2759"/>
<protein>
    <recommendedName>
        <fullName evidence="5">Ubiquitination network signaling protein</fullName>
    </recommendedName>
</protein>
<feature type="compositionally biased region" description="Polar residues" evidence="1">
    <location>
        <begin position="71"/>
        <end position="82"/>
    </location>
</feature>
<dbReference type="EMBL" id="CP031385">
    <property type="protein sequence ID" value="QPG94133.1"/>
    <property type="molecule type" value="Genomic_DNA"/>
</dbReference>
<keyword evidence="2" id="KW-1133">Transmembrane helix</keyword>
<feature type="region of interest" description="Disordered" evidence="1">
    <location>
        <begin position="902"/>
        <end position="984"/>
    </location>
</feature>
<accession>A0A7S9KKW1</accession>
<gene>
    <name evidence="3" type="ORF">C2857_004913</name>
</gene>
<feature type="compositionally biased region" description="Low complexity" evidence="1">
    <location>
        <begin position="362"/>
        <end position="371"/>
    </location>
</feature>
<evidence type="ECO:0000256" key="2">
    <source>
        <dbReference type="SAM" id="Phobius"/>
    </source>
</evidence>
<feature type="compositionally biased region" description="Polar residues" evidence="1">
    <location>
        <begin position="657"/>
        <end position="666"/>
    </location>
</feature>
<feature type="region of interest" description="Disordered" evidence="1">
    <location>
        <begin position="1"/>
        <end position="122"/>
    </location>
</feature>
<name>A0A7S9KKW1_EPIFF</name>
<keyword evidence="2" id="KW-0472">Membrane</keyword>
<keyword evidence="4" id="KW-1185">Reference proteome</keyword>
<feature type="compositionally biased region" description="Polar residues" evidence="1">
    <location>
        <begin position="99"/>
        <end position="108"/>
    </location>
</feature>
<keyword evidence="2" id="KW-0812">Transmembrane</keyword>
<feature type="region of interest" description="Disordered" evidence="1">
    <location>
        <begin position="353"/>
        <end position="421"/>
    </location>
</feature>
<feature type="compositionally biased region" description="Low complexity" evidence="1">
    <location>
        <begin position="390"/>
        <end position="410"/>
    </location>
</feature>
<evidence type="ECO:0008006" key="5">
    <source>
        <dbReference type="Google" id="ProtNLM"/>
    </source>
</evidence>
<sequence length="984" mass="107897">MPRASGSGKRQQGATTTHRESRHENGLVSPAKRTSGRKSNGQLDGSARSIHHVAGHAGPSPSPCPAPSHGQCNGTLSKNASDAATDARFGDPLRRASLGTYSEASSESDQSHMDDNGTAVDSGHRQIDVNAMKNVDVHRDSNPFEFAATVVKSLPMQDTLAILIILMHVPYMSLSLIYASFALITFVPPVTTKTGMNINLAEILDGNSHTPSLVTILCMDFFFFLVWVFLWQPIQDGILEFAKPVIAITLGGGTNAKDGTSRGVTSCFTWILLHQAIRATKSHWTIFTRHLPESWSLPAWLSESFESKSITYDKRSTHGWIQSTLAMHILTQGIVRFVREWYLKREKFNAASGGGDPEAGKLSSLGTSSGTNGAAMGSSHSLDAAHDGGSNTADTDTSTSHAPSTTTASSNKKRRKQSAQVRLQQPLWSALASSKIVAVKEYELSQWAPDSKASNASDIHNLGSAPFDSQPRQIWISYIGSDEVCFNTSFFPDSPEMDPSQASAKVGRHADSMRPTGVDASKPFYVRINNAFWQPTRIFPIHETDEVQNDGTRWTGDIYGLRPASTYVCEFVDIQNGEVILSTTIRTGKETFRENDPLPPVSPPGQQPHRPDSPATIIRNSIAAEEARLADERSRLKTWRKESKSKLNSIRRENELVDNQLSTAGSSDEKHKQKIRQHETQKVQAERDTESLGEQIDSFNSSAELADRKRKLDKIYASEKKMFDAAQKYFEEYKTNLDREINAKELEKVNLNFRRNKVSLRIDKVEKELRNIADANSRGLNEAERRRQERIAWSENKVFVESSFKDRISHAHSVNIGRSERIKNLQAQLSCFHPFLATAANGMPMEIPAGVATGEPRHEAYRQHPSAWNPNPAVLPHYPTGMWAAGSSGEVISSAVAPTTLPGPIWQPPPTAPSFEPRGIRSRGRSSSMLSDVSGFTEPSDEDSFKSPSGGPSRPGMDYSDRNGTNGSSGSTGSGSIGESASPK</sequence>
<feature type="transmembrane region" description="Helical" evidence="2">
    <location>
        <begin position="213"/>
        <end position="231"/>
    </location>
</feature>
<feature type="compositionally biased region" description="Pro residues" evidence="1">
    <location>
        <begin position="597"/>
        <end position="606"/>
    </location>
</feature>
<evidence type="ECO:0000313" key="3">
    <source>
        <dbReference type="EMBL" id="QPG94133.1"/>
    </source>
</evidence>
<dbReference type="Proteomes" id="UP000594364">
    <property type="component" value="Chromosome 1"/>
</dbReference>
<dbReference type="AlphaFoldDB" id="A0A7S9KKW1"/>
<organism evidence="3 4">
    <name type="scientific">Epichloe festucae (strain Fl1)</name>
    <dbReference type="NCBI Taxonomy" id="877507"/>
    <lineage>
        <taxon>Eukaryota</taxon>
        <taxon>Fungi</taxon>
        <taxon>Dikarya</taxon>
        <taxon>Ascomycota</taxon>
        <taxon>Pezizomycotina</taxon>
        <taxon>Sordariomycetes</taxon>
        <taxon>Hypocreomycetidae</taxon>
        <taxon>Hypocreales</taxon>
        <taxon>Clavicipitaceae</taxon>
        <taxon>Epichloe</taxon>
    </lineage>
</organism>
<reference evidence="3 4" key="1">
    <citation type="journal article" date="2018" name="PLoS Genet.">
        <title>Repeat elements organise 3D genome structure and mediate transcription in the filamentous fungus Epichloe festucae.</title>
        <authorList>
            <person name="Winter D.J."/>
            <person name="Ganley A.R.D."/>
            <person name="Young C.A."/>
            <person name="Liachko I."/>
            <person name="Schardl C.L."/>
            <person name="Dupont P.Y."/>
            <person name="Berry D."/>
            <person name="Ram A."/>
            <person name="Scott B."/>
            <person name="Cox M.P."/>
        </authorList>
    </citation>
    <scope>NUCLEOTIDE SEQUENCE [LARGE SCALE GENOMIC DNA]</scope>
    <source>
        <strain evidence="3 4">Fl1</strain>
    </source>
</reference>
<evidence type="ECO:0000256" key="1">
    <source>
        <dbReference type="SAM" id="MobiDB-lite"/>
    </source>
</evidence>
<feature type="compositionally biased region" description="Basic and acidic residues" evidence="1">
    <location>
        <begin position="667"/>
        <end position="690"/>
    </location>
</feature>
<evidence type="ECO:0000313" key="4">
    <source>
        <dbReference type="Proteomes" id="UP000594364"/>
    </source>
</evidence>
<feature type="region of interest" description="Disordered" evidence="1">
    <location>
        <begin position="590"/>
        <end position="614"/>
    </location>
</feature>
<feature type="transmembrane region" description="Helical" evidence="2">
    <location>
        <begin position="160"/>
        <end position="187"/>
    </location>
</feature>